<evidence type="ECO:0000256" key="1">
    <source>
        <dbReference type="SAM" id="SignalP"/>
    </source>
</evidence>
<reference evidence="2" key="1">
    <citation type="submission" date="2020-07" db="EMBL/GenBank/DDBJ databases">
        <authorList>
            <person name="Ferguson B K."/>
        </authorList>
    </citation>
    <scope>NUCLEOTIDE SEQUENCE</scope>
    <source>
        <strain evidence="2">L06</strain>
    </source>
</reference>
<feature type="signal peptide" evidence="1">
    <location>
        <begin position="1"/>
        <end position="22"/>
    </location>
</feature>
<dbReference type="AlphaFoldDB" id="A0A6V7IZ10"/>
<dbReference type="EMBL" id="CADCXW020000009">
    <property type="protein sequence ID" value="CAD1543202.1"/>
    <property type="molecule type" value="Genomic_DNA"/>
</dbReference>
<feature type="chain" id="PRO_5027742860" evidence="1">
    <location>
        <begin position="23"/>
        <end position="129"/>
    </location>
</feature>
<accession>A0A6V7IZ10</accession>
<name>A0A6V7IZ10_9HYME</name>
<keyword evidence="1" id="KW-0732">Signal</keyword>
<dbReference type="PANTHER" id="PTHR37685">
    <property type="entry name" value="GEO11136P1-RELATED"/>
    <property type="match status" value="1"/>
</dbReference>
<dbReference type="InterPro" id="IPR031734">
    <property type="entry name" value="MBF2"/>
</dbReference>
<sequence>MFSKKTIFLGLIVSIVIAVCLCDDDSSSGNKADPSHNLVAGNRDPADHLGYQGYVIRLGIFGTVLNVEQTYEVDRNENITQVLAFDQSIGNRGGYAELVKGGPNDNFVTIKFTSQRGAGILHRVQIYAK</sequence>
<organism evidence="2">
    <name type="scientific">Bracon brevicornis</name>
    <dbReference type="NCBI Taxonomy" id="1563983"/>
    <lineage>
        <taxon>Eukaryota</taxon>
        <taxon>Metazoa</taxon>
        <taxon>Ecdysozoa</taxon>
        <taxon>Arthropoda</taxon>
        <taxon>Hexapoda</taxon>
        <taxon>Insecta</taxon>
        <taxon>Pterygota</taxon>
        <taxon>Neoptera</taxon>
        <taxon>Endopterygota</taxon>
        <taxon>Hymenoptera</taxon>
        <taxon>Apocrita</taxon>
        <taxon>Ichneumonoidea</taxon>
        <taxon>Braconidae</taxon>
        <taxon>Braconinae</taxon>
        <taxon>Bracon</taxon>
    </lineage>
</organism>
<gene>
    <name evidence="2" type="ORF">BBRV_LOCUS34448</name>
</gene>
<protein>
    <submittedName>
        <fullName evidence="2">Uncharacterized protein</fullName>
    </submittedName>
</protein>
<proteinExistence type="predicted"/>
<evidence type="ECO:0000313" key="2">
    <source>
        <dbReference type="EMBL" id="CAD1543202.1"/>
    </source>
</evidence>
<dbReference type="Pfam" id="PF15868">
    <property type="entry name" value="MBF2"/>
    <property type="match status" value="1"/>
</dbReference>
<dbReference type="PANTHER" id="PTHR37685:SF1">
    <property type="entry name" value="GEO11136P1-RELATED"/>
    <property type="match status" value="1"/>
</dbReference>